<feature type="transmembrane region" description="Helical" evidence="1">
    <location>
        <begin position="48"/>
        <end position="81"/>
    </location>
</feature>
<dbReference type="OrthoDB" id="3854169at2"/>
<keyword evidence="3" id="KW-1185">Reference proteome</keyword>
<sequence>MALACPQCGGSSQVVNLEGQWRALSQDAEAKKDLAPPPGYETRYTWPVLGVVLAVLVISSGGVLLGLLILLVAVAAGARMWNQAEAAREKRAEWKRALYCGTCKHKFDPKEAKLV</sequence>
<dbReference type="PATRIC" id="fig|1716141.3.peg.4149"/>
<evidence type="ECO:0000256" key="1">
    <source>
        <dbReference type="SAM" id="Phobius"/>
    </source>
</evidence>
<keyword evidence="1" id="KW-1133">Transmembrane helix</keyword>
<evidence type="ECO:0000313" key="2">
    <source>
        <dbReference type="EMBL" id="OAH12599.1"/>
    </source>
</evidence>
<organism evidence="2 3">
    <name type="scientific">Streptomyces jeddahensis</name>
    <dbReference type="NCBI Taxonomy" id="1716141"/>
    <lineage>
        <taxon>Bacteria</taxon>
        <taxon>Bacillati</taxon>
        <taxon>Actinomycetota</taxon>
        <taxon>Actinomycetes</taxon>
        <taxon>Kitasatosporales</taxon>
        <taxon>Streptomycetaceae</taxon>
        <taxon>Streptomyces</taxon>
    </lineage>
</organism>
<gene>
    <name evidence="2" type="ORF">STSP_39450</name>
</gene>
<name>A0A177HPR4_9ACTN</name>
<dbReference type="EMBL" id="LOHS01000088">
    <property type="protein sequence ID" value="OAH12599.1"/>
    <property type="molecule type" value="Genomic_DNA"/>
</dbReference>
<keyword evidence="1" id="KW-0812">Transmembrane</keyword>
<reference evidence="2 3" key="1">
    <citation type="submission" date="2015-12" db="EMBL/GenBank/DDBJ databases">
        <title>Genome sequence of Streptomyces sp. G25.</title>
        <authorList>
            <person name="Poehlein A."/>
            <person name="Roettig A."/>
            <person name="Hiessl S."/>
            <person name="Hauschild P."/>
            <person name="Schauer J."/>
            <person name="Madkour M.H."/>
            <person name="Al-Ansari A.M."/>
            <person name="Almakishah N.H."/>
            <person name="Steinbuechel A."/>
            <person name="Daniel R."/>
        </authorList>
    </citation>
    <scope>NUCLEOTIDE SEQUENCE [LARGE SCALE GENOMIC DNA]</scope>
    <source>
        <strain evidence="3">G25(2015)</strain>
    </source>
</reference>
<evidence type="ECO:0000313" key="3">
    <source>
        <dbReference type="Proteomes" id="UP000077381"/>
    </source>
</evidence>
<proteinExistence type="predicted"/>
<accession>A0A177HPR4</accession>
<protein>
    <submittedName>
        <fullName evidence="2">Uncharacterized protein</fullName>
    </submittedName>
</protein>
<dbReference type="AlphaFoldDB" id="A0A177HPR4"/>
<comment type="caution">
    <text evidence="2">The sequence shown here is derived from an EMBL/GenBank/DDBJ whole genome shotgun (WGS) entry which is preliminary data.</text>
</comment>
<keyword evidence="1" id="KW-0472">Membrane</keyword>
<dbReference type="Proteomes" id="UP000077381">
    <property type="component" value="Unassembled WGS sequence"/>
</dbReference>
<dbReference type="RefSeq" id="WP_067279505.1">
    <property type="nucleotide sequence ID" value="NZ_LOHS01000088.1"/>
</dbReference>